<keyword evidence="2" id="KW-0732">Signal</keyword>
<feature type="chain" id="PRO_5020716019" description="Tetratricopeptide repeat protein" evidence="2">
    <location>
        <begin position="23"/>
        <end position="561"/>
    </location>
</feature>
<name>A0A4U3L301_9BACT</name>
<dbReference type="OrthoDB" id="638548at2"/>
<dbReference type="PANTHER" id="PTHR12558:SF13">
    <property type="entry name" value="CELL DIVISION CYCLE PROTEIN 27 HOMOLOG"/>
    <property type="match status" value="1"/>
</dbReference>
<dbReference type="RefSeq" id="WP_137261822.1">
    <property type="nucleotide sequence ID" value="NZ_SZQL01000007.1"/>
</dbReference>
<evidence type="ECO:0008006" key="5">
    <source>
        <dbReference type="Google" id="ProtNLM"/>
    </source>
</evidence>
<dbReference type="SUPFAM" id="SSF81901">
    <property type="entry name" value="HCP-like"/>
    <property type="match status" value="1"/>
</dbReference>
<keyword evidence="4" id="KW-1185">Reference proteome</keyword>
<dbReference type="Pfam" id="PF13432">
    <property type="entry name" value="TPR_16"/>
    <property type="match status" value="1"/>
</dbReference>
<dbReference type="InterPro" id="IPR019734">
    <property type="entry name" value="TPR_rpt"/>
</dbReference>
<feature type="signal peptide" evidence="2">
    <location>
        <begin position="1"/>
        <end position="22"/>
    </location>
</feature>
<dbReference type="Gene3D" id="1.25.40.10">
    <property type="entry name" value="Tetratricopeptide repeat domain"/>
    <property type="match status" value="3"/>
</dbReference>
<dbReference type="EMBL" id="SZQL01000007">
    <property type="protein sequence ID" value="TKK68634.1"/>
    <property type="molecule type" value="Genomic_DNA"/>
</dbReference>
<dbReference type="SUPFAM" id="SSF48452">
    <property type="entry name" value="TPR-like"/>
    <property type="match status" value="1"/>
</dbReference>
<feature type="compositionally biased region" description="Basic and acidic residues" evidence="1">
    <location>
        <begin position="540"/>
        <end position="549"/>
    </location>
</feature>
<evidence type="ECO:0000256" key="2">
    <source>
        <dbReference type="SAM" id="SignalP"/>
    </source>
</evidence>
<comment type="caution">
    <text evidence="3">The sequence shown here is derived from an EMBL/GenBank/DDBJ whole genome shotgun (WGS) entry which is preliminary data.</text>
</comment>
<feature type="region of interest" description="Disordered" evidence="1">
    <location>
        <begin position="539"/>
        <end position="561"/>
    </location>
</feature>
<evidence type="ECO:0000256" key="1">
    <source>
        <dbReference type="SAM" id="MobiDB-lite"/>
    </source>
</evidence>
<reference evidence="3 4" key="1">
    <citation type="submission" date="2019-05" db="EMBL/GenBank/DDBJ databases">
        <title>Panacibacter sp. strain 17mud1-8 Genome sequencing and assembly.</title>
        <authorList>
            <person name="Chhetri G."/>
        </authorList>
    </citation>
    <scope>NUCLEOTIDE SEQUENCE [LARGE SCALE GENOMIC DNA]</scope>
    <source>
        <strain evidence="3 4">17mud1-8</strain>
    </source>
</reference>
<evidence type="ECO:0000313" key="3">
    <source>
        <dbReference type="EMBL" id="TKK68634.1"/>
    </source>
</evidence>
<accession>A0A4U3L301</accession>
<dbReference type="AlphaFoldDB" id="A0A4U3L301"/>
<dbReference type="PANTHER" id="PTHR12558">
    <property type="entry name" value="CELL DIVISION CYCLE 16,23,27"/>
    <property type="match status" value="1"/>
</dbReference>
<sequence>MKKTLFLVLGLALATVCTRAQSIDEGIKDLYYGKTQSARTAFQKVVDKNPKDGRAIYWLGQSMLVRGSEDVTGAKQLYQNALNSGINDPYVLVGMGQIDLINGDTSAAKQKFEQAITMSNGKRGKQNPDVLNAIGRANAYGSAKIGDPAYAIDKLKAAAQIDPKNPDIYINMGINYLKMGSDKGGEAVQAFQNAAAIDPNYAAAYERIGNVYKSQDNKPSMEEWYSKAVAADQTFAPVYFDWFDYYKNRDVNAAQEYLNNYVKYADQDCRTAFFKADYLFRAGKYEESKAQADSMAAGQCATYPGLNILYAYNYDRLGDSAQAKSYLDKYFDSARINGTDVDPDYYMLAGKVYSKFPGLEDTAVNYLTKAMQADTVAKNQQKYIDTIASIYKKANRPVERLEWRRKSFALNKEASSRDYYDLTDAAIMANDTTFADSIINAYMQAYPDQPYAYTFALKNAKLKDTTGAAAVEPTAKYIEYLKQDTAKNAATIAYYYALQGTYYANVAQNLDSALAQFRQAVQYAPDNTQYQNIVQQLEKAANKAKEPADKPSATKPKSGGK</sequence>
<gene>
    <name evidence="3" type="ORF">FC093_10990</name>
</gene>
<dbReference type="SMART" id="SM00028">
    <property type="entry name" value="TPR"/>
    <property type="match status" value="5"/>
</dbReference>
<dbReference type="InterPro" id="IPR011990">
    <property type="entry name" value="TPR-like_helical_dom_sf"/>
</dbReference>
<protein>
    <recommendedName>
        <fullName evidence="5">Tetratricopeptide repeat protein</fullName>
    </recommendedName>
</protein>
<dbReference type="Proteomes" id="UP000305848">
    <property type="component" value="Unassembled WGS sequence"/>
</dbReference>
<organism evidence="3 4">
    <name type="scientific">Ilyomonas limi</name>
    <dbReference type="NCBI Taxonomy" id="2575867"/>
    <lineage>
        <taxon>Bacteria</taxon>
        <taxon>Pseudomonadati</taxon>
        <taxon>Bacteroidota</taxon>
        <taxon>Chitinophagia</taxon>
        <taxon>Chitinophagales</taxon>
        <taxon>Chitinophagaceae</taxon>
        <taxon>Ilyomonas</taxon>
    </lineage>
</organism>
<proteinExistence type="predicted"/>
<evidence type="ECO:0000313" key="4">
    <source>
        <dbReference type="Proteomes" id="UP000305848"/>
    </source>
</evidence>